<dbReference type="InterPro" id="IPR027417">
    <property type="entry name" value="P-loop_NTPase"/>
</dbReference>
<dbReference type="CDD" id="cd18795">
    <property type="entry name" value="SF2_C_Ski2"/>
    <property type="match status" value="1"/>
</dbReference>
<dbReference type="GO" id="GO:0043138">
    <property type="term" value="F:3'-5' DNA helicase activity"/>
    <property type="evidence" value="ECO:0007669"/>
    <property type="project" value="UniProtKB-EC"/>
</dbReference>
<dbReference type="InterPro" id="IPR036388">
    <property type="entry name" value="WH-like_DNA-bd_sf"/>
</dbReference>
<comment type="similarity">
    <text evidence="1">Belongs to the helicase family. SKI2 subfamily.</text>
</comment>
<dbReference type="Pfam" id="PF00270">
    <property type="entry name" value="DEAD"/>
    <property type="match status" value="1"/>
</dbReference>
<dbReference type="Pfam" id="PF02889">
    <property type="entry name" value="Sec63"/>
    <property type="match status" value="1"/>
</dbReference>
<evidence type="ECO:0000256" key="5">
    <source>
        <dbReference type="ARBA" id="ARBA00022840"/>
    </source>
</evidence>
<keyword evidence="5" id="KW-0067">ATP-binding</keyword>
<dbReference type="SMART" id="SM00973">
    <property type="entry name" value="Sec63"/>
    <property type="match status" value="1"/>
</dbReference>
<evidence type="ECO:0000256" key="7">
    <source>
        <dbReference type="ARBA" id="ARBA00023254"/>
    </source>
</evidence>
<evidence type="ECO:0000313" key="14">
    <source>
        <dbReference type="EMBL" id="CAD7401643.1"/>
    </source>
</evidence>
<evidence type="ECO:0000256" key="10">
    <source>
        <dbReference type="ARBA" id="ARBA00048988"/>
    </source>
</evidence>
<dbReference type="PROSITE" id="PS51192">
    <property type="entry name" value="HELICASE_ATP_BIND_1"/>
    <property type="match status" value="1"/>
</dbReference>
<dbReference type="InterPro" id="IPR004179">
    <property type="entry name" value="Sec63-dom"/>
</dbReference>
<keyword evidence="6" id="KW-0413">Isomerase</keyword>
<feature type="domain" description="Helicase C-terminal" evidence="13">
    <location>
        <begin position="298"/>
        <end position="499"/>
    </location>
</feature>
<name>A0A7R9H0P0_TIMCR</name>
<dbReference type="InterPro" id="IPR011545">
    <property type="entry name" value="DEAD/DEAH_box_helicase_dom"/>
</dbReference>
<dbReference type="SUPFAM" id="SSF52540">
    <property type="entry name" value="P-loop containing nucleoside triphosphate hydrolases"/>
    <property type="match status" value="2"/>
</dbReference>
<proteinExistence type="inferred from homology"/>
<gene>
    <name evidence="14" type="ORF">TCEB3V08_LOCUS6104</name>
</gene>
<dbReference type="SMART" id="SM00490">
    <property type="entry name" value="HELICc"/>
    <property type="match status" value="1"/>
</dbReference>
<feature type="domain" description="Helicase ATP-binding" evidence="12">
    <location>
        <begin position="61"/>
        <end position="261"/>
    </location>
</feature>
<dbReference type="GO" id="GO:0007131">
    <property type="term" value="P:reciprocal meiotic recombination"/>
    <property type="evidence" value="ECO:0007669"/>
    <property type="project" value="UniProtKB-ARBA"/>
</dbReference>
<dbReference type="Gene3D" id="1.10.3380.10">
    <property type="entry name" value="Sec63 N-terminal domain-like domain"/>
    <property type="match status" value="1"/>
</dbReference>
<dbReference type="FunFam" id="3.40.50.300:FF:001076">
    <property type="entry name" value="ATP-dependent DNA helicase MER3"/>
    <property type="match status" value="1"/>
</dbReference>
<keyword evidence="2" id="KW-0547">Nucleotide-binding</keyword>
<keyword evidence="7" id="KW-0469">Meiosis</keyword>
<dbReference type="PANTHER" id="PTHR47835:SF3">
    <property type="entry name" value="HELICASE FOR MEIOSIS 1"/>
    <property type="match status" value="1"/>
</dbReference>
<dbReference type="InterPro" id="IPR057842">
    <property type="entry name" value="WH_MER3"/>
</dbReference>
<dbReference type="EC" id="5.6.2.4" evidence="9"/>
<accession>A0A7R9H0P0</accession>
<dbReference type="InterPro" id="IPR014001">
    <property type="entry name" value="Helicase_ATP-bd"/>
</dbReference>
<keyword evidence="4" id="KW-0347">Helicase</keyword>
<dbReference type="EMBL" id="OC318355">
    <property type="protein sequence ID" value="CAD7401643.1"/>
    <property type="molecule type" value="Genomic_DNA"/>
</dbReference>
<protein>
    <recommendedName>
        <fullName evidence="9">DNA 3'-5' helicase</fullName>
        <ecNumber evidence="9">5.6.2.4</ecNumber>
    </recommendedName>
</protein>
<dbReference type="GO" id="GO:0005524">
    <property type="term" value="F:ATP binding"/>
    <property type="evidence" value="ECO:0007669"/>
    <property type="project" value="UniProtKB-KW"/>
</dbReference>
<dbReference type="SUPFAM" id="SSF158702">
    <property type="entry name" value="Sec63 N-terminal domain-like"/>
    <property type="match status" value="1"/>
</dbReference>
<dbReference type="GO" id="GO:0003676">
    <property type="term" value="F:nucleic acid binding"/>
    <property type="evidence" value="ECO:0007669"/>
    <property type="project" value="InterPro"/>
</dbReference>
<evidence type="ECO:0000256" key="3">
    <source>
        <dbReference type="ARBA" id="ARBA00022801"/>
    </source>
</evidence>
<evidence type="ECO:0000256" key="9">
    <source>
        <dbReference type="ARBA" id="ARBA00034808"/>
    </source>
</evidence>
<reference evidence="14" key="1">
    <citation type="submission" date="2020-11" db="EMBL/GenBank/DDBJ databases">
        <authorList>
            <person name="Tran Van P."/>
        </authorList>
    </citation>
    <scope>NUCLEOTIDE SEQUENCE</scope>
</reference>
<dbReference type="PROSITE" id="PS51194">
    <property type="entry name" value="HELICASE_CTER"/>
    <property type="match status" value="1"/>
</dbReference>
<organism evidence="14">
    <name type="scientific">Timema cristinae</name>
    <name type="common">Walking stick</name>
    <dbReference type="NCBI Taxonomy" id="61476"/>
    <lineage>
        <taxon>Eukaryota</taxon>
        <taxon>Metazoa</taxon>
        <taxon>Ecdysozoa</taxon>
        <taxon>Arthropoda</taxon>
        <taxon>Hexapoda</taxon>
        <taxon>Insecta</taxon>
        <taxon>Pterygota</taxon>
        <taxon>Neoptera</taxon>
        <taxon>Polyneoptera</taxon>
        <taxon>Phasmatodea</taxon>
        <taxon>Timematodea</taxon>
        <taxon>Timematoidea</taxon>
        <taxon>Timematidae</taxon>
        <taxon>Timema</taxon>
    </lineage>
</organism>
<evidence type="ECO:0000256" key="4">
    <source>
        <dbReference type="ARBA" id="ARBA00022806"/>
    </source>
</evidence>
<evidence type="ECO:0000259" key="13">
    <source>
        <dbReference type="PROSITE" id="PS51194"/>
    </source>
</evidence>
<sequence>MVSASGYEPRGPLVRFSAGTLGIYPERGITPTITRLANTLVVLSSTAEDGEIEVRILVRVFVPFFADSSVVVSAPTGSGKTAIFELAIVQLLTKMDDMNYSQNFKIVYSRVWLIPVAPVKALCAERFRDWDTKFSRHGLMCKEVTGDSYETDLLEISHCKLILTTPEKWDSLTRRWKDNRGLVQVVKLFLIDEVHLLNEERRGATLEAVVSRMKTVQKTLRFDRHTPSHTFLPLRFIAVSATIPNVEDVAQWLGCDDSPAKYYKISDELRPVKLNKVVIGYPCTTASPFQFDIGLSYKLKPILIKYSNLKPTLIFCSTRKGVQQTSSVLAQQLTFEFNQEQREKLMLAANLIQENKLKALLKGGIGYHHAGMDLADRSATEQVFHSGCLPVLVTTSTLAMGVNLPAHLVIIKSTQQYVYGGYQEYSETQVLQMIGRAGRPQFDTSATAVIMTKENTKHRYERLVDGKELVESSLHRHLTEHLNAEVVLQTITEHAVAMDWIRSTFLYVRALSNPRHYGFPANLDKRGIEYKLEQMCLIELNELSKAKLITIDLINISPTETGCLMARYYLAFESMKIFAKVCGSEKLQELLALLSECHEFSDIQLRVSEKKTLNALNKTKDQECIRFPLPGRIKTRDMKVNCLIQAVFGGLQIYDTSLNQDATKIVRAGERVSKCLVQFLNQQSQYQSLLSAIILAKCFYRKLWENTPYVSRQLERIGPALSSLLAKNGKTSFRAIVESNPRDLERILNRPPPMGNRIQEAVRGLPYFSLDLEASDKQFAKMTVTVKLLNPELVLKINMSSNEHCFTLLVGDSENRLLLNKRIRTVDMVMSPILVFSVNQNNAKEVYANLLSEKWIGLDVSATIKVSNLKHLQQNLKVSIEKIQKSKQSKLILTNTEEKPKKLKKPTLIEQIQEKHSSMYNLPGMKLKTNPPQNSTHVDLNKFQYRPLRKEQLVPLEASEKTALTDELTIQGNISESIAKKMSNEQSVEFSAPRENLQSNYYGSVSTNGCANETIRLDSSHVECLQNDDFQSNVTNSQTFPDDVCVQKIKTNSEQTLIEYTMKEKLNEPSMEYSTMELQCREDGVLTNKETTIPPDTNRSLENSTSLTNELYKDLNEVKLNPSRHESGVIQYQRTGSRQASVARERQPLVSSPQMFEHDLENPQTINYQREKICENTRQGKNTLHPDEHNETELTLYKNYEPTKESIIQNKPDTAQILSSPQNKKQLNLTKTLPKHYYPIFGKLFFAYQHENMPKKGDFNLEEHLTKIGDQIHAKRGGQTTESNYESNIMREKVTNRTNAVNSDINPLTLNKELHYKGNSMYEESKHDLTVANSTTTEIQNSIPRDISTCNLNSDVKGMEIEDTQINNSQSVTDTSILESVKTNDISSHNLNHKINELYTLTDKQQQHLKIKEKHDTCQRHVDERKTNNYVHCGRSTDDLFLGEDVNIVKTDCHELHYESKTDNQHEDNISAIIAPQRQTHNKDVSEPPIPPQSMYNQTKLIEPKTGGEKQILVTNQNSSIVEKSIPEFDLGIDRLLDTNFCTDEDSDTEEKSFHNKQKNLVPIEMVQSNRFVFKKAGKNKLEKGLKQKFKKRKRCENDIIKIALRGAPFLVSDSSAESDSFVEDPIFENDHKQVVTSRHQDQAQYKNPQHTQSVNPKFRRCVTSFEANRQNQDNLGTVSYKTGENMFVPKSVTQTPIKSISKSNALGYLSPDIFAEDERNVYQSTAEIHGNHSTSPSISTSHSDWRIGARSCPSGSKTAHKPNENLTIFSTRKESPLVSQYDTSPTNYPSPPSPIQCYSQISFTSQFSPKLKSQKFNTQNKHFFESLFDRNESNVTKDYLNDSKIFSNHQKKYQEGNQESASITDYYPEARFRRTLSPPVTAFEHYPSYFHYSKEKEQVPRIWERKPQCHNSQYVAGQPESRPAPTFREKWSTSHLIDPKPTEQQPRNKWKQMFPFLQKKPVI</sequence>
<evidence type="ECO:0000256" key="11">
    <source>
        <dbReference type="SAM" id="MobiDB-lite"/>
    </source>
</evidence>
<evidence type="ECO:0000256" key="1">
    <source>
        <dbReference type="ARBA" id="ARBA00010140"/>
    </source>
</evidence>
<evidence type="ECO:0000256" key="8">
    <source>
        <dbReference type="ARBA" id="ARBA00034617"/>
    </source>
</evidence>
<feature type="region of interest" description="Disordered" evidence="11">
    <location>
        <begin position="1914"/>
        <end position="1949"/>
    </location>
</feature>
<evidence type="ECO:0000256" key="6">
    <source>
        <dbReference type="ARBA" id="ARBA00023235"/>
    </source>
</evidence>
<dbReference type="FunFam" id="1.10.10.10:FF:000012">
    <property type="entry name" value="U5 small nuclear ribonucleoprotein helicase"/>
    <property type="match status" value="1"/>
</dbReference>
<feature type="compositionally biased region" description="Basic and acidic residues" evidence="11">
    <location>
        <begin position="1928"/>
        <end position="1942"/>
    </location>
</feature>
<evidence type="ECO:0000256" key="2">
    <source>
        <dbReference type="ARBA" id="ARBA00022741"/>
    </source>
</evidence>
<comment type="catalytic activity">
    <reaction evidence="8">
        <text>Couples ATP hydrolysis with the unwinding of duplex DNA by translocating in the 3'-5' direction.</text>
        <dbReference type="EC" id="5.6.2.4"/>
    </reaction>
</comment>
<dbReference type="SMART" id="SM00487">
    <property type="entry name" value="DEXDc"/>
    <property type="match status" value="1"/>
</dbReference>
<dbReference type="Gene3D" id="1.10.10.10">
    <property type="entry name" value="Winged helix-like DNA-binding domain superfamily/Winged helix DNA-binding domain"/>
    <property type="match status" value="1"/>
</dbReference>
<dbReference type="PANTHER" id="PTHR47835">
    <property type="entry name" value="HFM1, ATP DEPENDENT DNA HELICASE HOMOLOG"/>
    <property type="match status" value="1"/>
</dbReference>
<feature type="region of interest" description="Disordered" evidence="11">
    <location>
        <begin position="1752"/>
        <end position="1793"/>
    </location>
</feature>
<keyword evidence="3" id="KW-0378">Hydrolase</keyword>
<dbReference type="InterPro" id="IPR052247">
    <property type="entry name" value="Meiotic_Crossover_Helicase"/>
</dbReference>
<dbReference type="Pfam" id="PF23445">
    <property type="entry name" value="WHD_SNRNP200"/>
    <property type="match status" value="1"/>
</dbReference>
<dbReference type="GO" id="GO:0016787">
    <property type="term" value="F:hydrolase activity"/>
    <property type="evidence" value="ECO:0007669"/>
    <property type="project" value="UniProtKB-KW"/>
</dbReference>
<dbReference type="Pfam" id="PF00271">
    <property type="entry name" value="Helicase_C"/>
    <property type="match status" value="1"/>
</dbReference>
<dbReference type="Gene3D" id="3.40.50.300">
    <property type="entry name" value="P-loop containing nucleotide triphosphate hydrolases"/>
    <property type="match status" value="2"/>
</dbReference>
<evidence type="ECO:0000259" key="12">
    <source>
        <dbReference type="PROSITE" id="PS51192"/>
    </source>
</evidence>
<dbReference type="InterPro" id="IPR001650">
    <property type="entry name" value="Helicase_C-like"/>
</dbReference>
<comment type="catalytic activity">
    <reaction evidence="10">
        <text>ATP + H2O = ADP + phosphate + H(+)</text>
        <dbReference type="Rhea" id="RHEA:13065"/>
        <dbReference type="ChEBI" id="CHEBI:15377"/>
        <dbReference type="ChEBI" id="CHEBI:15378"/>
        <dbReference type="ChEBI" id="CHEBI:30616"/>
        <dbReference type="ChEBI" id="CHEBI:43474"/>
        <dbReference type="ChEBI" id="CHEBI:456216"/>
        <dbReference type="EC" id="5.6.2.4"/>
    </reaction>
</comment>